<comment type="caution">
    <text evidence="1">The sequence shown here is derived from an EMBL/GenBank/DDBJ whole genome shotgun (WGS) entry which is preliminary data.</text>
</comment>
<reference evidence="1 2" key="1">
    <citation type="submission" date="2013-01" db="EMBL/GenBank/DDBJ databases">
        <authorList>
            <person name="Harkins D.M."/>
            <person name="Durkin A.S."/>
            <person name="Brinkac L.M."/>
            <person name="Haft D.H."/>
            <person name="Selengut J.D."/>
            <person name="Sanka R."/>
            <person name="DePew J."/>
            <person name="Purushe J."/>
            <person name="Matthias M.A."/>
            <person name="Vinetz J.M."/>
            <person name="Sutton G.G."/>
            <person name="Nierman W.C."/>
            <person name="Fouts D.E."/>
        </authorList>
    </citation>
    <scope>NUCLEOTIDE SEQUENCE [LARGE SCALE GENOMIC DNA]</scope>
    <source>
        <strain evidence="1 2">ZUN142</strain>
    </source>
</reference>
<dbReference type="EMBL" id="AHOP02000021">
    <property type="protein sequence ID" value="EMO41555.1"/>
    <property type="molecule type" value="Genomic_DNA"/>
</dbReference>
<evidence type="ECO:0000313" key="2">
    <source>
        <dbReference type="Proteomes" id="UP000012153"/>
    </source>
</evidence>
<sequence length="37" mass="4312">MTRSFLGVLSLISTKLSVFNFYPKTLFKNKRLDTFVV</sequence>
<name>M6UAM9_9LEPT</name>
<accession>M6UAM9</accession>
<dbReference type="Proteomes" id="UP000012153">
    <property type="component" value="Unassembled WGS sequence"/>
</dbReference>
<proteinExistence type="predicted"/>
<evidence type="ECO:0000313" key="1">
    <source>
        <dbReference type="EMBL" id="EMO41555.1"/>
    </source>
</evidence>
<organism evidence="1 2">
    <name type="scientific">Leptospira noguchii serovar Autumnalis str. ZUN142</name>
    <dbReference type="NCBI Taxonomy" id="1085540"/>
    <lineage>
        <taxon>Bacteria</taxon>
        <taxon>Pseudomonadati</taxon>
        <taxon>Spirochaetota</taxon>
        <taxon>Spirochaetia</taxon>
        <taxon>Leptospirales</taxon>
        <taxon>Leptospiraceae</taxon>
        <taxon>Leptospira</taxon>
    </lineage>
</organism>
<dbReference type="AlphaFoldDB" id="M6UAM9"/>
<protein>
    <submittedName>
        <fullName evidence="1">Uncharacterized protein</fullName>
    </submittedName>
</protein>
<gene>
    <name evidence="1" type="ORF">LEP1GSC186_1984</name>
</gene>